<keyword evidence="1" id="KW-0808">Transferase</keyword>
<evidence type="ECO:0000313" key="2">
    <source>
        <dbReference type="Proteomes" id="UP001631969"/>
    </source>
</evidence>
<dbReference type="Proteomes" id="UP001631969">
    <property type="component" value="Unassembled WGS sequence"/>
</dbReference>
<proteinExistence type="predicted"/>
<reference evidence="1" key="1">
    <citation type="submission" date="2024-12" db="EMBL/GenBank/DDBJ databases">
        <authorList>
            <person name="Wu N."/>
        </authorList>
    </citation>
    <scope>NUCLEOTIDE SEQUENCE</scope>
    <source>
        <strain evidence="1">P15</strain>
    </source>
</reference>
<evidence type="ECO:0000313" key="1">
    <source>
        <dbReference type="EMBL" id="MFM9332054.1"/>
    </source>
</evidence>
<gene>
    <name evidence="1" type="ORF">ACI1P1_27525</name>
</gene>
<sequence>MRKLNTLYMRLFLLILSCMLVLILVFSMAYYHKLTGIIHSQTREMAEKNISQTVDLFDLLLKGYDSITKSLNSNYEMLRLMKERDSDPAVKVINDRTITNNIGAIYYSRDDIAAIYIITNGGVMYNYERKFAGVVDANYAHKEWYRKLKASAGEMVWLGLYRGSVMNELQQEEPVFVFGRQLYDLTDHRSVGIVMFETYPQAIMSALSNASISSNSKVYITDKDKRIIASTKMDASWAMSSDELATGPVLDPDTISARDNLVVSAQPRMADWSVISMTPRSDISARIDQTRQYLIAVIAALVVLSTAIATVISRTLSSPLRLLVREMRRVETGDFHGSVNVRSFDEINYLVTSFNRMVNRMDELIERITLASVSEKNAELAALQSQVNPHFLYNTLDMIYWMLDERGSEKLGRVILSLSQMFRYSSDWEEASKTTLRHELEQMKHYMTIIENRLAGRVSTEIDIGEEWLGTLIPKMTLQPIFENAVKSGLEPKAGPGVIRVYTRTTERELQIVVEDDGVGMDEGTLARLREALHVGGAAGGSRPAQESPSVPEMDGGTPVLPAAARRKGIGLPNVHRRLALQHGEEYGLRIDSVQGQGTTVTIALPIPTVRREAHGTAHRG</sequence>
<keyword evidence="2" id="KW-1185">Reference proteome</keyword>
<accession>A0ACC7P8X2</accession>
<keyword evidence="1" id="KW-0418">Kinase</keyword>
<organism evidence="1 2">
    <name type="scientific">Paenibacillus mesotrionivorans</name>
    <dbReference type="NCBI Taxonomy" id="3160968"/>
    <lineage>
        <taxon>Bacteria</taxon>
        <taxon>Bacillati</taxon>
        <taxon>Bacillota</taxon>
        <taxon>Bacilli</taxon>
        <taxon>Bacillales</taxon>
        <taxon>Paenibacillaceae</taxon>
        <taxon>Paenibacillus</taxon>
    </lineage>
</organism>
<protein>
    <submittedName>
        <fullName evidence="1">Histidine kinase</fullName>
    </submittedName>
</protein>
<name>A0ACC7P8X2_9BACL</name>
<comment type="caution">
    <text evidence="1">The sequence shown here is derived from an EMBL/GenBank/DDBJ whole genome shotgun (WGS) entry which is preliminary data.</text>
</comment>
<dbReference type="EMBL" id="JBJURJ010000025">
    <property type="protein sequence ID" value="MFM9332054.1"/>
    <property type="molecule type" value="Genomic_DNA"/>
</dbReference>